<feature type="transmembrane region" description="Helical" evidence="2">
    <location>
        <begin position="426"/>
        <end position="446"/>
    </location>
</feature>
<accession>A0A2T5BDY0</accession>
<gene>
    <name evidence="3" type="ORF">C7449_10255</name>
</gene>
<keyword evidence="4" id="KW-1185">Reference proteome</keyword>
<dbReference type="GO" id="GO:0005886">
    <property type="term" value="C:plasma membrane"/>
    <property type="evidence" value="ECO:0007669"/>
    <property type="project" value="TreeGrafter"/>
</dbReference>
<dbReference type="GO" id="GO:0004713">
    <property type="term" value="F:protein tyrosine kinase activity"/>
    <property type="evidence" value="ECO:0007669"/>
    <property type="project" value="TreeGrafter"/>
</dbReference>
<feature type="transmembrane region" description="Helical" evidence="2">
    <location>
        <begin position="488"/>
        <end position="509"/>
    </location>
</feature>
<comment type="caution">
    <text evidence="3">The sequence shown here is derived from an EMBL/GenBank/DDBJ whole genome shotgun (WGS) entry which is preliminary data.</text>
</comment>
<dbReference type="RefSeq" id="WP_170115791.1">
    <property type="nucleotide sequence ID" value="NZ_JBHEEX010000015.1"/>
</dbReference>
<evidence type="ECO:0000256" key="2">
    <source>
        <dbReference type="SAM" id="Phobius"/>
    </source>
</evidence>
<evidence type="ECO:0000313" key="4">
    <source>
        <dbReference type="Proteomes" id="UP000241247"/>
    </source>
</evidence>
<protein>
    <submittedName>
        <fullName evidence="3">Uncharacterized protein involved in exopolysaccharide biosynthesis</fullName>
    </submittedName>
</protein>
<dbReference type="EMBL" id="PZZZ01000002">
    <property type="protein sequence ID" value="PTM97187.1"/>
    <property type="molecule type" value="Genomic_DNA"/>
</dbReference>
<evidence type="ECO:0000313" key="3">
    <source>
        <dbReference type="EMBL" id="PTM97187.1"/>
    </source>
</evidence>
<feature type="transmembrane region" description="Helical" evidence="2">
    <location>
        <begin position="20"/>
        <end position="39"/>
    </location>
</feature>
<sequence length="543" mass="59401">MISSADLRFYRSLLVRRLPLIILSALVVFGLALVAANVMSEKYKAVAKVLVEAPQIPSELARSSVAIGAIEEMQILQQAIITRENLLDLAQRYGLYAGSEVKPADEDIVADLRSRISFEELIQDSSARSQGTTIVQVSVTGRDPQLAAQITNEVARMLVAKNQQRRTDRAGNTLQFFNQEVARLGTELSRVEADILKFKTDNKDTLPDSIEFRRTQQNSLQERIVALEREEAELRSRRSSLIATYTNTGRLSDALPLTPEQQMLADLNRALVEQLSIFSDNSPSVASLKSRIAALQSRVLERQPRQAELRDKAQRDATEQASFGLDLQLSDIDERLKAIDGERVEATKRIDQLTRSIAATPASETVLNALERNHANIQTQYNAAIARRAEASTGEQIEMRSEGGRLTLIEAAIPPRDPANLQKARIVRLMGAPAGLAFGIGLVILLEILNRKVRRPADVERLLQVQPLAVIPEIGAKRQKAGGTRGGFAFRTVSVGAVLFGLLLAAAPLDTNQAGVKPPENGVSLSATPAGDQGRALPIRIGR</sequence>
<dbReference type="PANTHER" id="PTHR32309">
    <property type="entry name" value="TYROSINE-PROTEIN KINASE"/>
    <property type="match status" value="1"/>
</dbReference>
<name>A0A2T5BDY0_MYCDI</name>
<keyword evidence="2" id="KW-1133">Transmembrane helix</keyword>
<organism evidence="3 4">
    <name type="scientific">Mycoplana dimorpha</name>
    <dbReference type="NCBI Taxonomy" id="28320"/>
    <lineage>
        <taxon>Bacteria</taxon>
        <taxon>Pseudomonadati</taxon>
        <taxon>Pseudomonadota</taxon>
        <taxon>Alphaproteobacteria</taxon>
        <taxon>Hyphomicrobiales</taxon>
        <taxon>Rhizobiaceae</taxon>
        <taxon>Mycoplana</taxon>
    </lineage>
</organism>
<keyword evidence="2" id="KW-0812">Transmembrane</keyword>
<reference evidence="3 4" key="1">
    <citation type="submission" date="2018-04" db="EMBL/GenBank/DDBJ databases">
        <title>Genomic Encyclopedia of Type Strains, Phase IV (KMG-IV): sequencing the most valuable type-strain genomes for metagenomic binning, comparative biology and taxonomic classification.</title>
        <authorList>
            <person name="Goeker M."/>
        </authorList>
    </citation>
    <scope>NUCLEOTIDE SEQUENCE [LARGE SCALE GENOMIC DNA]</scope>
    <source>
        <strain evidence="3 4">DSM 7138</strain>
    </source>
</reference>
<feature type="coiled-coil region" evidence="1">
    <location>
        <begin position="174"/>
        <end position="237"/>
    </location>
</feature>
<proteinExistence type="predicted"/>
<dbReference type="InterPro" id="IPR050445">
    <property type="entry name" value="Bact_polysacc_biosynth/exp"/>
</dbReference>
<evidence type="ECO:0000256" key="1">
    <source>
        <dbReference type="SAM" id="Coils"/>
    </source>
</evidence>
<dbReference type="PANTHER" id="PTHR32309:SF13">
    <property type="entry name" value="FERRIC ENTEROBACTIN TRANSPORT PROTEIN FEPE"/>
    <property type="match status" value="1"/>
</dbReference>
<keyword evidence="1" id="KW-0175">Coiled coil</keyword>
<keyword evidence="2" id="KW-0472">Membrane</keyword>
<dbReference type="Proteomes" id="UP000241247">
    <property type="component" value="Unassembled WGS sequence"/>
</dbReference>
<dbReference type="AlphaFoldDB" id="A0A2T5BDY0"/>